<evidence type="ECO:0000256" key="6">
    <source>
        <dbReference type="RuleBase" id="RU004374"/>
    </source>
</evidence>
<keyword evidence="5 6" id="KW-0648">Protein biosynthesis</keyword>
<feature type="compositionally biased region" description="Basic and acidic residues" evidence="7">
    <location>
        <begin position="25"/>
        <end position="43"/>
    </location>
</feature>
<organism evidence="8 9">
    <name type="scientific">Gonapodya prolifera (strain JEL478)</name>
    <name type="common">Monoblepharis prolifera</name>
    <dbReference type="NCBI Taxonomy" id="1344416"/>
    <lineage>
        <taxon>Eukaryota</taxon>
        <taxon>Fungi</taxon>
        <taxon>Fungi incertae sedis</taxon>
        <taxon>Chytridiomycota</taxon>
        <taxon>Chytridiomycota incertae sedis</taxon>
        <taxon>Monoblepharidomycetes</taxon>
        <taxon>Monoblepharidales</taxon>
        <taxon>Gonapodyaceae</taxon>
        <taxon>Gonapodya</taxon>
    </lineage>
</organism>
<keyword evidence="3" id="KW-0810">Translation regulation</keyword>
<comment type="similarity">
    <text evidence="1 6">Belongs to the eukaryotic initiation factor 4E family.</text>
</comment>
<evidence type="ECO:0000256" key="3">
    <source>
        <dbReference type="ARBA" id="ARBA00022845"/>
    </source>
</evidence>
<evidence type="ECO:0000256" key="7">
    <source>
        <dbReference type="SAM" id="MobiDB-lite"/>
    </source>
</evidence>
<name>A0A139ANS2_GONPJ</name>
<proteinExistence type="inferred from homology"/>
<dbReference type="GO" id="GO:0016281">
    <property type="term" value="C:eukaryotic translation initiation factor 4F complex"/>
    <property type="evidence" value="ECO:0007669"/>
    <property type="project" value="TreeGrafter"/>
</dbReference>
<evidence type="ECO:0000256" key="4">
    <source>
        <dbReference type="ARBA" id="ARBA00022884"/>
    </source>
</evidence>
<dbReference type="Proteomes" id="UP000070544">
    <property type="component" value="Unassembled WGS sequence"/>
</dbReference>
<dbReference type="Pfam" id="PF01652">
    <property type="entry name" value="IF4E"/>
    <property type="match status" value="1"/>
</dbReference>
<sequence>MASEDDAVVPTTAPVDATEPSDDVSLEKAHLEAPESSSTDHSEYTSILANPESYDVKHPLNTPWTLWYDTPGQKRANASNWQQSLKKLVTFDTVEDFWGVFNNVLKASELAPGSNYHVFRAGIQPACQDPANGKGGKWTIPAKKKPDTDNIWLNVLLAMVGESLDSPTDICGAVASVRARGDRVAVWTKTANDKDLQEQLGKQLKQVCGLAAEEKIGYLIHYDAGNSKNPQDAYRV</sequence>
<dbReference type="GO" id="GO:0003743">
    <property type="term" value="F:translation initiation factor activity"/>
    <property type="evidence" value="ECO:0007669"/>
    <property type="project" value="UniProtKB-KW"/>
</dbReference>
<dbReference type="GO" id="GO:0000340">
    <property type="term" value="F:RNA 7-methylguanosine cap binding"/>
    <property type="evidence" value="ECO:0007669"/>
    <property type="project" value="TreeGrafter"/>
</dbReference>
<dbReference type="OMA" id="QTEFKMM"/>
<feature type="region of interest" description="Disordered" evidence="7">
    <location>
        <begin position="1"/>
        <end position="43"/>
    </location>
</feature>
<keyword evidence="4 6" id="KW-0694">RNA-binding</keyword>
<dbReference type="SUPFAM" id="SSF55418">
    <property type="entry name" value="eIF4e-like"/>
    <property type="match status" value="1"/>
</dbReference>
<protein>
    <submittedName>
        <fullName evidence="8">Eukaryotic translation initiation factor 4E</fullName>
    </submittedName>
</protein>
<evidence type="ECO:0000256" key="2">
    <source>
        <dbReference type="ARBA" id="ARBA00022540"/>
    </source>
</evidence>
<evidence type="ECO:0000313" key="9">
    <source>
        <dbReference type="Proteomes" id="UP000070544"/>
    </source>
</evidence>
<dbReference type="AlphaFoldDB" id="A0A139ANS2"/>
<dbReference type="InterPro" id="IPR023398">
    <property type="entry name" value="TIF_eIF4e-like"/>
</dbReference>
<dbReference type="InterPro" id="IPR001040">
    <property type="entry name" value="TIF_eIF_4E"/>
</dbReference>
<keyword evidence="2 6" id="KW-0396">Initiation factor</keyword>
<evidence type="ECO:0000313" key="8">
    <source>
        <dbReference type="EMBL" id="KXS18294.1"/>
    </source>
</evidence>
<dbReference type="OrthoDB" id="590761at2759"/>
<dbReference type="Gene3D" id="3.30.760.10">
    <property type="entry name" value="RNA Cap, Translation Initiation Factor Eif4e"/>
    <property type="match status" value="1"/>
</dbReference>
<evidence type="ECO:0000256" key="1">
    <source>
        <dbReference type="ARBA" id="ARBA00009860"/>
    </source>
</evidence>
<keyword evidence="9" id="KW-1185">Reference proteome</keyword>
<reference evidence="8 9" key="1">
    <citation type="journal article" date="2015" name="Genome Biol. Evol.">
        <title>Phylogenomic analyses indicate that early fungi evolved digesting cell walls of algal ancestors of land plants.</title>
        <authorList>
            <person name="Chang Y."/>
            <person name="Wang S."/>
            <person name="Sekimoto S."/>
            <person name="Aerts A.L."/>
            <person name="Choi C."/>
            <person name="Clum A."/>
            <person name="LaButti K.M."/>
            <person name="Lindquist E.A."/>
            <person name="Yee Ngan C."/>
            <person name="Ohm R.A."/>
            <person name="Salamov A.A."/>
            <person name="Grigoriev I.V."/>
            <person name="Spatafora J.W."/>
            <person name="Berbee M.L."/>
        </authorList>
    </citation>
    <scope>NUCLEOTIDE SEQUENCE [LARGE SCALE GENOMIC DNA]</scope>
    <source>
        <strain evidence="8 9">JEL478</strain>
    </source>
</reference>
<accession>A0A139ANS2</accession>
<dbReference type="STRING" id="1344416.A0A139ANS2"/>
<dbReference type="GO" id="GO:0006417">
    <property type="term" value="P:regulation of translation"/>
    <property type="evidence" value="ECO:0007669"/>
    <property type="project" value="UniProtKB-KW"/>
</dbReference>
<gene>
    <name evidence="8" type="ORF">M427DRAFT_54094</name>
</gene>
<dbReference type="EMBL" id="KQ965743">
    <property type="protein sequence ID" value="KXS18294.1"/>
    <property type="molecule type" value="Genomic_DNA"/>
</dbReference>
<dbReference type="PANTHER" id="PTHR11960">
    <property type="entry name" value="EUKARYOTIC TRANSLATION INITIATION FACTOR 4E RELATED"/>
    <property type="match status" value="1"/>
</dbReference>
<evidence type="ECO:0000256" key="5">
    <source>
        <dbReference type="ARBA" id="ARBA00022917"/>
    </source>
</evidence>
<dbReference type="PANTHER" id="PTHR11960:SF8">
    <property type="entry name" value="EUKARYOTIC TRANSLATION INITIATION FACTOR 4E1-RELATED"/>
    <property type="match status" value="1"/>
</dbReference>